<proteinExistence type="inferred from homology"/>
<evidence type="ECO:0000313" key="4">
    <source>
        <dbReference type="Proteomes" id="UP000054481"/>
    </source>
</evidence>
<comment type="similarity">
    <text evidence="1">Belongs to the MIT1/WOR1 family.</text>
</comment>
<dbReference type="PANTHER" id="PTHR28027">
    <property type="entry name" value="TRANSCRIPTIONAL REGULATOR MIT1"/>
    <property type="match status" value="1"/>
</dbReference>
<keyword evidence="4" id="KW-1185">Reference proteome</keyword>
<dbReference type="AlphaFoldDB" id="A0A0F7ZTM2"/>
<feature type="compositionally biased region" description="Low complexity" evidence="2">
    <location>
        <begin position="303"/>
        <end position="319"/>
    </location>
</feature>
<organism evidence="3 4">
    <name type="scientific">Hirsutella minnesotensis 3608</name>
    <dbReference type="NCBI Taxonomy" id="1043627"/>
    <lineage>
        <taxon>Eukaryota</taxon>
        <taxon>Fungi</taxon>
        <taxon>Dikarya</taxon>
        <taxon>Ascomycota</taxon>
        <taxon>Pezizomycotina</taxon>
        <taxon>Sordariomycetes</taxon>
        <taxon>Hypocreomycetidae</taxon>
        <taxon>Hypocreales</taxon>
        <taxon>Ophiocordycipitaceae</taxon>
        <taxon>Hirsutella</taxon>
    </lineage>
</organism>
<feature type="compositionally biased region" description="Polar residues" evidence="2">
    <location>
        <begin position="119"/>
        <end position="128"/>
    </location>
</feature>
<gene>
    <name evidence="3" type="ORF">HIM_07152</name>
</gene>
<dbReference type="OrthoDB" id="5319641at2759"/>
<reference evidence="3 4" key="1">
    <citation type="journal article" date="2014" name="Genome Biol. Evol.">
        <title>Comparative genomics and transcriptomics analyses reveal divergent lifestyle features of nematode endoparasitic fungus Hirsutella minnesotensis.</title>
        <authorList>
            <person name="Lai Y."/>
            <person name="Liu K."/>
            <person name="Zhang X."/>
            <person name="Zhang X."/>
            <person name="Li K."/>
            <person name="Wang N."/>
            <person name="Shu C."/>
            <person name="Wu Y."/>
            <person name="Wang C."/>
            <person name="Bushley K.E."/>
            <person name="Xiang M."/>
            <person name="Liu X."/>
        </authorList>
    </citation>
    <scope>NUCLEOTIDE SEQUENCE [LARGE SCALE GENOMIC DNA]</scope>
    <source>
        <strain evidence="3 4">3608</strain>
    </source>
</reference>
<dbReference type="GO" id="GO:0003677">
    <property type="term" value="F:DNA binding"/>
    <property type="evidence" value="ECO:0007669"/>
    <property type="project" value="TreeGrafter"/>
</dbReference>
<protein>
    <recommendedName>
        <fullName evidence="5">Global transcription regulator sge1</fullName>
    </recommendedName>
</protein>
<dbReference type="Proteomes" id="UP000054481">
    <property type="component" value="Unassembled WGS sequence"/>
</dbReference>
<evidence type="ECO:0000256" key="1">
    <source>
        <dbReference type="ARBA" id="ARBA00008359"/>
    </source>
</evidence>
<dbReference type="InterPro" id="IPR018608">
    <property type="entry name" value="Gti1/Pac2"/>
</dbReference>
<evidence type="ECO:0000313" key="3">
    <source>
        <dbReference type="EMBL" id="KJZ73358.1"/>
    </source>
</evidence>
<name>A0A0F7ZTM2_9HYPO</name>
<feature type="compositionally biased region" description="Polar residues" evidence="2">
    <location>
        <begin position="366"/>
        <end position="393"/>
    </location>
</feature>
<sequence length="461" mass="50638">MSSQSNPLVPTWQGHIASTLDALILFEASLSGIINHVPRRPHDRERQDLIRSGCVFIYEEHSSGIKRWTDGVSWSPSRILGNFLIYRELEKPFPPGEKKRALKKKKCPSGGVQKPDNASRPSISNFSAASVEPGKDHERALIGSLIDSYPFKTDGLVKKTITITYNKQPHHLVSYYNVDDVMNGRLITPSKDPRFRDTVPRMDLMTSQHFRAPVDEVEYGPDGNPALFAALPNGGHDFASGSGSILQRAWTGPTMQTVPVASYSNPPPFSFQSQAPPPSYVTSMGSSMSVPLTSPMPPPPSAPMASHSPSSMPSHTAPPLSYAPQSQGNYALDPNRTARYGSSNNIAHEFPRHMPTHSPPRRPSLFETTPSDLSDISMGSVTEQRPVASNNGQPYLHHQASYYMPHRPHPMNGQDAQGFPSPRQMKLAANHVAGGSQQYGLDENNAPWTFDGIDGNPEQQY</sequence>
<feature type="region of interest" description="Disordered" evidence="2">
    <location>
        <begin position="273"/>
        <end position="393"/>
    </location>
</feature>
<feature type="region of interest" description="Disordered" evidence="2">
    <location>
        <begin position="96"/>
        <end position="131"/>
    </location>
</feature>
<accession>A0A0F7ZTM2</accession>
<dbReference type="PANTHER" id="PTHR28027:SF2">
    <property type="entry name" value="TRANSCRIPTIONAL REGULATOR MIT1"/>
    <property type="match status" value="1"/>
</dbReference>
<evidence type="ECO:0000256" key="2">
    <source>
        <dbReference type="SAM" id="MobiDB-lite"/>
    </source>
</evidence>
<dbReference type="EMBL" id="KQ030535">
    <property type="protein sequence ID" value="KJZ73358.1"/>
    <property type="molecule type" value="Genomic_DNA"/>
</dbReference>
<evidence type="ECO:0008006" key="5">
    <source>
        <dbReference type="Google" id="ProtNLM"/>
    </source>
</evidence>
<dbReference type="Pfam" id="PF09729">
    <property type="entry name" value="Gti1_Pac2"/>
    <property type="match status" value="1"/>
</dbReference>